<dbReference type="InterPro" id="IPR044925">
    <property type="entry name" value="His-Me_finger_sf"/>
</dbReference>
<dbReference type="RefSeq" id="XP_018011710.1">
    <property type="nucleotide sequence ID" value="XM_018156221.2"/>
</dbReference>
<sequence>MQTRNVMIAVLGVGCCVLLITTIVVTTTKSEQELRSCPADYVTQPPVILVSLDGFRASYRERGLTPVISRLAQEGVFAPYMNPSYPTVTFPNHYTIVTGLYPESHGIIANKFYDPEFGATFALGSSESQKGRWWGGEPIWNTLTRQGKKSATFFWPGSDVPIGGQYPTYWYPYNSSVPYEDRVQQVLDWVTLPADERPAWITLYFDEPDHTGHAEGPDSQGINDQLVRMDGLIGQLVTGLENAELLNCVNLIIVADHGMAGGGLGWVIKLSDYISDLDDTAYTYTGAFTRLDPKNDSDEVKYDMMRKLACQRTDMRTYEKSGLPKRFHFSNNRRIEDIVLDLDDGRYGSVSSSYYNNGNHGYDNYFPAMNALFVARGPAFKSGLELAPFQNIQLYNLMCHLTGVLPAENNGTLGALNAMLNTPGPIIPLPEVEQPPAASFPSETELPDRFGVSGCPGDLTAYEDWLSLLNMTSEEQARLESKHAPWGLPRVLNQTDGLTLLHQPDFITAYSSSLKMPVWSSFSLFGAPTGTPAFNWTSDVRLNADQSVTCADYDSLTNVTMAPLFFPGFSSDSSQSKIPYMVSNAVPSTEQQQRHWQDLMSHLIARWLGSGSLNVIVGPVFDRNADSHADVFNSTETFPQLPTVLFAIVTRCSIGGNITACEPQNLESRAFLYPTVQPVENCLESSEYALEFSSTVRDVRIITGLAFYPDLSFDDRVRLETVVHQSLW</sequence>
<dbReference type="GO" id="GO:0016787">
    <property type="term" value="F:hydrolase activity"/>
    <property type="evidence" value="ECO:0007669"/>
    <property type="project" value="UniProtKB-KW"/>
</dbReference>
<reference evidence="5" key="1">
    <citation type="submission" date="2025-08" db="UniProtKB">
        <authorList>
            <consortium name="RefSeq"/>
        </authorList>
    </citation>
    <scope>IDENTIFICATION</scope>
    <source>
        <tissue evidence="5">Whole organism</tissue>
    </source>
</reference>
<evidence type="ECO:0000313" key="5">
    <source>
        <dbReference type="RefSeq" id="XP_018011710.1"/>
    </source>
</evidence>
<dbReference type="Gene3D" id="3.40.570.10">
    <property type="entry name" value="Extracellular Endonuclease, subunit A"/>
    <property type="match status" value="1"/>
</dbReference>
<evidence type="ECO:0000313" key="4">
    <source>
        <dbReference type="Proteomes" id="UP000694843"/>
    </source>
</evidence>
<dbReference type="SUPFAM" id="SSF54060">
    <property type="entry name" value="His-Me finger endonucleases"/>
    <property type="match status" value="1"/>
</dbReference>
<dbReference type="GO" id="GO:0046872">
    <property type="term" value="F:metal ion binding"/>
    <property type="evidence" value="ECO:0007669"/>
    <property type="project" value="InterPro"/>
</dbReference>
<dbReference type="PANTHER" id="PTHR10151">
    <property type="entry name" value="ECTONUCLEOTIDE PYROPHOSPHATASE/PHOSPHODIESTERASE"/>
    <property type="match status" value="1"/>
</dbReference>
<organism evidence="4 5">
    <name type="scientific">Hyalella azteca</name>
    <name type="common">Amphipod</name>
    <dbReference type="NCBI Taxonomy" id="294128"/>
    <lineage>
        <taxon>Eukaryota</taxon>
        <taxon>Metazoa</taxon>
        <taxon>Ecdysozoa</taxon>
        <taxon>Arthropoda</taxon>
        <taxon>Crustacea</taxon>
        <taxon>Multicrustacea</taxon>
        <taxon>Malacostraca</taxon>
        <taxon>Eumalacostraca</taxon>
        <taxon>Peracarida</taxon>
        <taxon>Amphipoda</taxon>
        <taxon>Senticaudata</taxon>
        <taxon>Talitrida</taxon>
        <taxon>Talitroidea</taxon>
        <taxon>Hyalellidae</taxon>
        <taxon>Hyalella</taxon>
    </lineage>
</organism>
<dbReference type="AlphaFoldDB" id="A0A8B7NDM7"/>
<protein>
    <submittedName>
        <fullName evidence="5">Venom phosphodiesterase</fullName>
    </submittedName>
</protein>
<keyword evidence="2" id="KW-0325">Glycoprotein</keyword>
<keyword evidence="1" id="KW-0378">Hydrolase</keyword>
<dbReference type="SMART" id="SM00477">
    <property type="entry name" value="NUC"/>
    <property type="match status" value="1"/>
</dbReference>
<dbReference type="OMA" id="LFRCGER"/>
<gene>
    <name evidence="5" type="primary">LOC108668951</name>
</gene>
<dbReference type="GO" id="GO:0003676">
    <property type="term" value="F:nucleic acid binding"/>
    <property type="evidence" value="ECO:0007669"/>
    <property type="project" value="InterPro"/>
</dbReference>
<name>A0A8B7NDM7_HYAAZ</name>
<evidence type="ECO:0000256" key="2">
    <source>
        <dbReference type="ARBA" id="ARBA00023180"/>
    </source>
</evidence>
<dbReference type="InterPro" id="IPR017850">
    <property type="entry name" value="Alkaline_phosphatase_core_sf"/>
</dbReference>
<dbReference type="Gene3D" id="3.40.720.10">
    <property type="entry name" value="Alkaline Phosphatase, subunit A"/>
    <property type="match status" value="1"/>
</dbReference>
<feature type="domain" description="ENPP1-3/EXOG-like endonuclease/phosphodiesterase" evidence="3">
    <location>
        <begin position="503"/>
        <end position="714"/>
    </location>
</feature>
<dbReference type="Gene3D" id="3.30.1360.180">
    <property type="match status" value="1"/>
</dbReference>
<evidence type="ECO:0000256" key="1">
    <source>
        <dbReference type="ARBA" id="ARBA00022801"/>
    </source>
</evidence>
<proteinExistence type="predicted"/>
<dbReference type="InterPro" id="IPR002591">
    <property type="entry name" value="Phosphodiest/P_Trfase"/>
</dbReference>
<dbReference type="InterPro" id="IPR044929">
    <property type="entry name" value="DNA/RNA_non-sp_Endonuclease_sf"/>
</dbReference>
<dbReference type="CDD" id="cd16018">
    <property type="entry name" value="Enpp"/>
    <property type="match status" value="1"/>
</dbReference>
<dbReference type="SUPFAM" id="SSF53649">
    <property type="entry name" value="Alkaline phosphatase-like"/>
    <property type="match status" value="1"/>
</dbReference>
<accession>A0A8B7NDM7</accession>
<dbReference type="Pfam" id="PF01663">
    <property type="entry name" value="Phosphodiest"/>
    <property type="match status" value="1"/>
</dbReference>
<dbReference type="PANTHER" id="PTHR10151:SF114">
    <property type="entry name" value="ECTONUCLEOTIDE PYROPHOSPHATASE_PHOSPHODIESTERASE C27A7.3"/>
    <property type="match status" value="1"/>
</dbReference>
<dbReference type="PROSITE" id="PS51257">
    <property type="entry name" value="PROKAR_LIPOPROTEIN"/>
    <property type="match status" value="1"/>
</dbReference>
<dbReference type="Proteomes" id="UP000694843">
    <property type="component" value="Unplaced"/>
</dbReference>
<dbReference type="InterPro" id="IPR020821">
    <property type="entry name" value="ENPP1-3/EXOG-like_nuc-like"/>
</dbReference>
<dbReference type="OrthoDB" id="415411at2759"/>
<keyword evidence="4" id="KW-1185">Reference proteome</keyword>
<evidence type="ECO:0000259" key="3">
    <source>
        <dbReference type="SMART" id="SM00477"/>
    </source>
</evidence>
<dbReference type="KEGG" id="hazt:108668951"/>
<dbReference type="GeneID" id="108668951"/>